<reference evidence="1 2" key="1">
    <citation type="submission" date="2018-06" db="EMBL/GenBank/DDBJ databases">
        <title>Comparative genomics reveals the genomic features of Rhizophagus irregularis, R. cerebriforme, R. diaphanum and Gigaspora rosea, and their symbiotic lifestyle signature.</title>
        <authorList>
            <person name="Morin E."/>
            <person name="San Clemente H."/>
            <person name="Chen E.C.H."/>
            <person name="De La Providencia I."/>
            <person name="Hainaut M."/>
            <person name="Kuo A."/>
            <person name="Kohler A."/>
            <person name="Murat C."/>
            <person name="Tang N."/>
            <person name="Roy S."/>
            <person name="Loubradou J."/>
            <person name="Henrissat B."/>
            <person name="Grigoriev I.V."/>
            <person name="Corradi N."/>
            <person name="Roux C."/>
            <person name="Martin F.M."/>
        </authorList>
    </citation>
    <scope>NUCLEOTIDE SEQUENCE [LARGE SCALE GENOMIC DNA]</scope>
    <source>
        <strain evidence="1 2">DAOM 227022</strain>
    </source>
</reference>
<protein>
    <submittedName>
        <fullName evidence="1">Uncharacterized protein</fullName>
    </submittedName>
</protein>
<organism evidence="1 2">
    <name type="scientific">Glomus cerebriforme</name>
    <dbReference type="NCBI Taxonomy" id="658196"/>
    <lineage>
        <taxon>Eukaryota</taxon>
        <taxon>Fungi</taxon>
        <taxon>Fungi incertae sedis</taxon>
        <taxon>Mucoromycota</taxon>
        <taxon>Glomeromycotina</taxon>
        <taxon>Glomeromycetes</taxon>
        <taxon>Glomerales</taxon>
        <taxon>Glomeraceae</taxon>
        <taxon>Glomus</taxon>
    </lineage>
</organism>
<dbReference type="Proteomes" id="UP000265703">
    <property type="component" value="Unassembled WGS sequence"/>
</dbReference>
<comment type="caution">
    <text evidence="1">The sequence shown here is derived from an EMBL/GenBank/DDBJ whole genome shotgun (WGS) entry which is preliminary data.</text>
</comment>
<dbReference type="AlphaFoldDB" id="A0A397TIL3"/>
<proteinExistence type="predicted"/>
<keyword evidence="2" id="KW-1185">Reference proteome</keyword>
<evidence type="ECO:0000313" key="2">
    <source>
        <dbReference type="Proteomes" id="UP000265703"/>
    </source>
</evidence>
<gene>
    <name evidence="1" type="ORF">C1645_750907</name>
</gene>
<accession>A0A397TIL3</accession>
<sequence length="61" mass="7284">MTRKKDCLVTIINETNNIYGHRNNHIVFYHIKITMITCPPIYYVTLVFFIVKTFNTDITFL</sequence>
<evidence type="ECO:0000313" key="1">
    <source>
        <dbReference type="EMBL" id="RIA98073.1"/>
    </source>
</evidence>
<name>A0A397TIL3_9GLOM</name>
<dbReference type="EMBL" id="QKYT01000021">
    <property type="protein sequence ID" value="RIA98073.1"/>
    <property type="molecule type" value="Genomic_DNA"/>
</dbReference>